<protein>
    <submittedName>
        <fullName evidence="2">Pimeloyl-ACP methyl ester carboxylesterase</fullName>
    </submittedName>
</protein>
<comment type="caution">
    <text evidence="2">The sequence shown here is derived from an EMBL/GenBank/DDBJ whole genome shotgun (WGS) entry which is preliminary data.</text>
</comment>
<proteinExistence type="predicted"/>
<keyword evidence="1" id="KW-1133">Transmembrane helix</keyword>
<dbReference type="EMBL" id="JACIJS010000004">
    <property type="protein sequence ID" value="MBB5515677.1"/>
    <property type="molecule type" value="Genomic_DNA"/>
</dbReference>
<dbReference type="InterPro" id="IPR029058">
    <property type="entry name" value="AB_hydrolase_fold"/>
</dbReference>
<sequence>MDDDTPLSSAPVVRRRKVFFVPGFDPLGARRYRELYRKQGRQQAEWAGYALTVEGRPGKGPYGWTARASMDGVETEADIAFLEWADIVKGAMNVSIPRSYAQLARTLWLYLSSGALIALIRLRYIPMLIALYPAVILTLYLVVCGMIGWGLAEGLVLFGLSWLLAGPFGIAVFCALMLFLRRKDGKLYVYYLMSDYAYAASEGGRMPRDVAERVASFQTRIEAALASDVDEVLIVGHSSGAQIAVHLAARVTRPQNGPELALLTLGQVIPMVSFLPTARDLRGDLQRASLRPDLCWIDISAPSDGACFALADPVDVSGASPGKDVKRWPIVVSAKFSRALSERQHQELKGRFFTKHVQYLRAFERVQDYDYFAITAGPMTLRERFGWRGSSAGAVWDVMSPHRDME</sequence>
<name>A0A840X4R7_9RHOB</name>
<dbReference type="Proteomes" id="UP000553766">
    <property type="component" value="Unassembled WGS sequence"/>
</dbReference>
<evidence type="ECO:0000313" key="2">
    <source>
        <dbReference type="EMBL" id="MBB5515677.1"/>
    </source>
</evidence>
<feature type="transmembrane region" description="Helical" evidence="1">
    <location>
        <begin position="158"/>
        <end position="180"/>
    </location>
</feature>
<dbReference type="Gene3D" id="3.40.50.1820">
    <property type="entry name" value="alpha/beta hydrolase"/>
    <property type="match status" value="1"/>
</dbReference>
<reference evidence="2 3" key="1">
    <citation type="submission" date="2020-08" db="EMBL/GenBank/DDBJ databases">
        <title>Genomic Encyclopedia of Type Strains, Phase IV (KMG-IV): sequencing the most valuable type-strain genomes for metagenomic binning, comparative biology and taxonomic classification.</title>
        <authorList>
            <person name="Goeker M."/>
        </authorList>
    </citation>
    <scope>NUCLEOTIDE SEQUENCE [LARGE SCALE GENOMIC DNA]</scope>
    <source>
        <strain evidence="2 3">DSM 103377</strain>
    </source>
</reference>
<gene>
    <name evidence="2" type="ORF">FHS89_001689</name>
</gene>
<feature type="transmembrane region" description="Helical" evidence="1">
    <location>
        <begin position="107"/>
        <end position="124"/>
    </location>
</feature>
<dbReference type="SUPFAM" id="SSF53474">
    <property type="entry name" value="alpha/beta-Hydrolases"/>
    <property type="match status" value="1"/>
</dbReference>
<keyword evidence="1" id="KW-0472">Membrane</keyword>
<feature type="transmembrane region" description="Helical" evidence="1">
    <location>
        <begin position="131"/>
        <end position="152"/>
    </location>
</feature>
<evidence type="ECO:0000313" key="3">
    <source>
        <dbReference type="Proteomes" id="UP000553766"/>
    </source>
</evidence>
<keyword evidence="3" id="KW-1185">Reference proteome</keyword>
<evidence type="ECO:0000256" key="1">
    <source>
        <dbReference type="SAM" id="Phobius"/>
    </source>
</evidence>
<dbReference type="AlphaFoldDB" id="A0A840X4R7"/>
<keyword evidence="1" id="KW-0812">Transmembrane</keyword>
<accession>A0A840X4R7</accession>
<organism evidence="2 3">
    <name type="scientific">Rubricella aquisinus</name>
    <dbReference type="NCBI Taxonomy" id="2028108"/>
    <lineage>
        <taxon>Bacteria</taxon>
        <taxon>Pseudomonadati</taxon>
        <taxon>Pseudomonadota</taxon>
        <taxon>Alphaproteobacteria</taxon>
        <taxon>Rhodobacterales</taxon>
        <taxon>Paracoccaceae</taxon>
        <taxon>Rubricella</taxon>
    </lineage>
</organism>
<dbReference type="RefSeq" id="WP_221229328.1">
    <property type="nucleotide sequence ID" value="NZ_JACIJS010000004.1"/>
</dbReference>